<dbReference type="EMBL" id="LFNT01000002">
    <property type="protein sequence ID" value="KMS76934.1"/>
    <property type="molecule type" value="Genomic_DNA"/>
</dbReference>
<name>A0A0J7ZLX8_STRVR</name>
<keyword evidence="1" id="KW-0472">Membrane</keyword>
<feature type="transmembrane region" description="Helical" evidence="1">
    <location>
        <begin position="15"/>
        <end position="32"/>
    </location>
</feature>
<gene>
    <name evidence="2" type="ORF">ACM01_03675</name>
</gene>
<feature type="transmembrane region" description="Helical" evidence="1">
    <location>
        <begin position="53"/>
        <end position="76"/>
    </location>
</feature>
<accession>A0A0J7ZLX8</accession>
<dbReference type="RefSeq" id="WP_048579532.1">
    <property type="nucleotide sequence ID" value="NZ_LFNT01000002.1"/>
</dbReference>
<dbReference type="PATRIC" id="fig|1938.3.peg.350"/>
<dbReference type="OrthoDB" id="4330813at2"/>
<keyword evidence="1" id="KW-0812">Transmembrane</keyword>
<comment type="caution">
    <text evidence="2">The sequence shown here is derived from an EMBL/GenBank/DDBJ whole genome shotgun (WGS) entry which is preliminary data.</text>
</comment>
<keyword evidence="1" id="KW-1133">Transmembrane helix</keyword>
<protein>
    <submittedName>
        <fullName evidence="2">Uncharacterized protein</fullName>
    </submittedName>
</protein>
<evidence type="ECO:0000313" key="3">
    <source>
        <dbReference type="Proteomes" id="UP000037432"/>
    </source>
</evidence>
<reference evidence="2 3" key="1">
    <citation type="submission" date="2015-06" db="EMBL/GenBank/DDBJ databases">
        <authorList>
            <person name="Ju K.-S."/>
            <person name="Doroghazi J.R."/>
            <person name="Metcalf W.W."/>
        </authorList>
    </citation>
    <scope>NUCLEOTIDE SEQUENCE [LARGE SCALE GENOMIC DNA]</scope>
    <source>
        <strain evidence="2 3">NRRL 3414</strain>
    </source>
</reference>
<evidence type="ECO:0000313" key="2">
    <source>
        <dbReference type="EMBL" id="KMS76934.1"/>
    </source>
</evidence>
<dbReference type="AlphaFoldDB" id="A0A0J7ZLX8"/>
<proteinExistence type="predicted"/>
<dbReference type="Proteomes" id="UP000037432">
    <property type="component" value="Unassembled WGS sequence"/>
</dbReference>
<organism evidence="2 3">
    <name type="scientific">Streptomyces viridochromogenes</name>
    <dbReference type="NCBI Taxonomy" id="1938"/>
    <lineage>
        <taxon>Bacteria</taxon>
        <taxon>Bacillati</taxon>
        <taxon>Actinomycetota</taxon>
        <taxon>Actinomycetes</taxon>
        <taxon>Kitasatosporales</taxon>
        <taxon>Streptomycetaceae</taxon>
        <taxon>Streptomyces</taxon>
    </lineage>
</organism>
<evidence type="ECO:0000256" key="1">
    <source>
        <dbReference type="SAM" id="Phobius"/>
    </source>
</evidence>
<sequence length="87" mass="9663">MSEEVWAALTDRDTALVLAALAVYVGGVVGIARNLPGVLRRSARWRRDTELHAVSSALTLTMLIVSWPVSIVYLAWRMAARRRGRTD</sequence>